<name>A0AAD2D673_EUPCR</name>
<dbReference type="EMBL" id="CAMPGE010025000">
    <property type="protein sequence ID" value="CAI2382804.1"/>
    <property type="molecule type" value="Genomic_DNA"/>
</dbReference>
<organism evidence="1 2">
    <name type="scientific">Euplotes crassus</name>
    <dbReference type="NCBI Taxonomy" id="5936"/>
    <lineage>
        <taxon>Eukaryota</taxon>
        <taxon>Sar</taxon>
        <taxon>Alveolata</taxon>
        <taxon>Ciliophora</taxon>
        <taxon>Intramacronucleata</taxon>
        <taxon>Spirotrichea</taxon>
        <taxon>Hypotrichia</taxon>
        <taxon>Euplotida</taxon>
        <taxon>Euplotidae</taxon>
        <taxon>Moneuplotes</taxon>
    </lineage>
</organism>
<dbReference type="Proteomes" id="UP001295684">
    <property type="component" value="Unassembled WGS sequence"/>
</dbReference>
<dbReference type="AlphaFoldDB" id="A0AAD2D673"/>
<reference evidence="1" key="1">
    <citation type="submission" date="2023-07" db="EMBL/GenBank/DDBJ databases">
        <authorList>
            <consortium name="AG Swart"/>
            <person name="Singh M."/>
            <person name="Singh A."/>
            <person name="Seah K."/>
            <person name="Emmerich C."/>
        </authorList>
    </citation>
    <scope>NUCLEOTIDE SEQUENCE</scope>
    <source>
        <strain evidence="1">DP1</strain>
    </source>
</reference>
<protein>
    <submittedName>
        <fullName evidence="1">Uncharacterized protein</fullName>
    </submittedName>
</protein>
<comment type="caution">
    <text evidence="1">The sequence shown here is derived from an EMBL/GenBank/DDBJ whole genome shotgun (WGS) entry which is preliminary data.</text>
</comment>
<evidence type="ECO:0000313" key="2">
    <source>
        <dbReference type="Proteomes" id="UP001295684"/>
    </source>
</evidence>
<evidence type="ECO:0000313" key="1">
    <source>
        <dbReference type="EMBL" id="CAI2382804.1"/>
    </source>
</evidence>
<gene>
    <name evidence="1" type="ORF">ECRASSUSDP1_LOCUS24291</name>
</gene>
<keyword evidence="2" id="KW-1185">Reference proteome</keyword>
<accession>A0AAD2D673</accession>
<proteinExistence type="predicted"/>
<sequence length="52" mass="6443">MFRKERWISSLWDWLMHIKILKSEKPDDLKLQPKFVKLNLSYHQVMHHILLA</sequence>